<evidence type="ECO:0000259" key="4">
    <source>
        <dbReference type="PROSITE" id="PS50110"/>
    </source>
</evidence>
<feature type="modified residue" description="4-aspartylphosphate" evidence="2">
    <location>
        <position position="55"/>
    </location>
</feature>
<reference evidence="5" key="1">
    <citation type="submission" date="2021-04" db="EMBL/GenBank/DDBJ databases">
        <authorList>
            <person name="Hornung B."/>
        </authorList>
    </citation>
    <scope>NUCLEOTIDE SEQUENCE</scope>
    <source>
        <strain evidence="5">G5G6</strain>
    </source>
</reference>
<evidence type="ECO:0000256" key="3">
    <source>
        <dbReference type="SAM" id="Phobius"/>
    </source>
</evidence>
<sequence>MSALHKVLVVDDDPVVGKSFDRVLSQKGYVVITAQNAQEALAQLQGEEYDLVYTDIKMPGMDGLELAEQIQAKRPWIPVVIVTGYGTSANEARAKAAGVSAFMHKPLSPEMIEGSALNALQKPAQIILPQEEANPVEKTQPEPTKKENRLKNLALFIVAPFVALAYAMSLPFVGIAMLAWFGGKALRKIPVARKLLDAVKNVTLFIAAPFIGLAYVIAMPFVGIGMLAWFGVRALMKKAPAA</sequence>
<accession>A0A916J6L0</accession>
<comment type="caution">
    <text evidence="5">The sequence shown here is derived from an EMBL/GenBank/DDBJ whole genome shotgun (WGS) entry which is preliminary data.</text>
</comment>
<dbReference type="SMART" id="SM00448">
    <property type="entry name" value="REC"/>
    <property type="match status" value="1"/>
</dbReference>
<feature type="domain" description="Response regulatory" evidence="4">
    <location>
        <begin position="6"/>
        <end position="120"/>
    </location>
</feature>
<protein>
    <recommendedName>
        <fullName evidence="4">Response regulatory domain-containing protein</fullName>
    </recommendedName>
</protein>
<evidence type="ECO:0000256" key="1">
    <source>
        <dbReference type="ARBA" id="ARBA00022553"/>
    </source>
</evidence>
<keyword evidence="6" id="KW-1185">Reference proteome</keyword>
<feature type="transmembrane region" description="Helical" evidence="3">
    <location>
        <begin position="202"/>
        <end position="230"/>
    </location>
</feature>
<dbReference type="AlphaFoldDB" id="A0A916J6L0"/>
<feature type="transmembrane region" description="Helical" evidence="3">
    <location>
        <begin position="153"/>
        <end position="182"/>
    </location>
</feature>
<dbReference type="GO" id="GO:0000160">
    <property type="term" value="P:phosphorelay signal transduction system"/>
    <property type="evidence" value="ECO:0007669"/>
    <property type="project" value="InterPro"/>
</dbReference>
<keyword evidence="3" id="KW-0812">Transmembrane</keyword>
<keyword evidence="1 2" id="KW-0597">Phosphoprotein</keyword>
<dbReference type="InterPro" id="IPR001789">
    <property type="entry name" value="Sig_transdc_resp-reg_receiver"/>
</dbReference>
<keyword evidence="3" id="KW-0472">Membrane</keyword>
<evidence type="ECO:0000256" key="2">
    <source>
        <dbReference type="PROSITE-ProRule" id="PRU00169"/>
    </source>
</evidence>
<dbReference type="InterPro" id="IPR011006">
    <property type="entry name" value="CheY-like_superfamily"/>
</dbReference>
<name>A0A916J6L0_9PROT</name>
<dbReference type="InterPro" id="IPR050595">
    <property type="entry name" value="Bact_response_regulator"/>
</dbReference>
<gene>
    <name evidence="5" type="ORF">GTOL_12811</name>
</gene>
<dbReference type="PANTHER" id="PTHR44591:SF3">
    <property type="entry name" value="RESPONSE REGULATORY DOMAIN-CONTAINING PROTEIN"/>
    <property type="match status" value="1"/>
</dbReference>
<proteinExistence type="predicted"/>
<organism evidence="5 6">
    <name type="scientific">Georgfuchsia toluolica</name>
    <dbReference type="NCBI Taxonomy" id="424218"/>
    <lineage>
        <taxon>Bacteria</taxon>
        <taxon>Pseudomonadati</taxon>
        <taxon>Pseudomonadota</taxon>
        <taxon>Betaproteobacteria</taxon>
        <taxon>Nitrosomonadales</taxon>
        <taxon>Sterolibacteriaceae</taxon>
        <taxon>Georgfuchsia</taxon>
    </lineage>
</organism>
<dbReference type="EMBL" id="CAJQUM010000001">
    <property type="protein sequence ID" value="CAG4884928.1"/>
    <property type="molecule type" value="Genomic_DNA"/>
</dbReference>
<dbReference type="Gene3D" id="3.40.50.2300">
    <property type="match status" value="1"/>
</dbReference>
<evidence type="ECO:0000313" key="5">
    <source>
        <dbReference type="EMBL" id="CAG4884928.1"/>
    </source>
</evidence>
<dbReference type="PROSITE" id="PS50110">
    <property type="entry name" value="RESPONSE_REGULATORY"/>
    <property type="match status" value="1"/>
</dbReference>
<dbReference type="SUPFAM" id="SSF52172">
    <property type="entry name" value="CheY-like"/>
    <property type="match status" value="1"/>
</dbReference>
<dbReference type="PANTHER" id="PTHR44591">
    <property type="entry name" value="STRESS RESPONSE REGULATOR PROTEIN 1"/>
    <property type="match status" value="1"/>
</dbReference>
<dbReference type="Proteomes" id="UP000742786">
    <property type="component" value="Unassembled WGS sequence"/>
</dbReference>
<dbReference type="Pfam" id="PF00072">
    <property type="entry name" value="Response_reg"/>
    <property type="match status" value="1"/>
</dbReference>
<keyword evidence="3" id="KW-1133">Transmembrane helix</keyword>
<evidence type="ECO:0000313" key="6">
    <source>
        <dbReference type="Proteomes" id="UP000742786"/>
    </source>
</evidence>
<dbReference type="CDD" id="cd00156">
    <property type="entry name" value="REC"/>
    <property type="match status" value="1"/>
</dbReference>